<dbReference type="RefSeq" id="WP_179242824.1">
    <property type="nucleotide sequence ID" value="NZ_CP058595.1"/>
</dbReference>
<name>A0A7H9ATM4_9FLAO</name>
<dbReference type="EMBL" id="CP058595">
    <property type="protein sequence ID" value="QLG46545.1"/>
    <property type="molecule type" value="Genomic_DNA"/>
</dbReference>
<dbReference type="Gene3D" id="3.40.50.2300">
    <property type="match status" value="1"/>
</dbReference>
<dbReference type="SUPFAM" id="SSF52172">
    <property type="entry name" value="CheY-like"/>
    <property type="match status" value="1"/>
</dbReference>
<evidence type="ECO:0000313" key="1">
    <source>
        <dbReference type="EMBL" id="QLG46545.1"/>
    </source>
</evidence>
<evidence type="ECO:0000313" key="2">
    <source>
        <dbReference type="Proteomes" id="UP000509302"/>
    </source>
</evidence>
<organism evidence="1 2">
    <name type="scientific">Costertonia aggregata</name>
    <dbReference type="NCBI Taxonomy" id="343403"/>
    <lineage>
        <taxon>Bacteria</taxon>
        <taxon>Pseudomonadati</taxon>
        <taxon>Bacteroidota</taxon>
        <taxon>Flavobacteriia</taxon>
        <taxon>Flavobacteriales</taxon>
        <taxon>Flavobacteriaceae</taxon>
        <taxon>Costertonia</taxon>
    </lineage>
</organism>
<dbReference type="Proteomes" id="UP000509302">
    <property type="component" value="Chromosome"/>
</dbReference>
<proteinExistence type="predicted"/>
<dbReference type="KEGG" id="cagg:HYG79_14710"/>
<accession>A0A7H9ATM4</accession>
<keyword evidence="2" id="KW-1185">Reference proteome</keyword>
<reference evidence="1 2" key="1">
    <citation type="journal article" date="2006" name="Int. J. Syst. Evol. Microbiol.">
        <title>Costertonia aggregata gen. nov., sp. nov., a mesophilic marine bacterium of the family Flavobacteriaceae, isolated from a mature biofilm.</title>
        <authorList>
            <person name="Kwon K.K."/>
            <person name="Lee Y.K."/>
            <person name="Lee H.K."/>
        </authorList>
    </citation>
    <scope>NUCLEOTIDE SEQUENCE [LARGE SCALE GENOMIC DNA]</scope>
    <source>
        <strain evidence="1 2">KCCM 42265</strain>
    </source>
</reference>
<protein>
    <recommendedName>
        <fullName evidence="3">Response regulator</fullName>
    </recommendedName>
</protein>
<sequence>MNGNIKKKILVDDDEDNRFLFAEAFEDLKVGAELLLFEDGLTLLEYLKKNRLPFR</sequence>
<evidence type="ECO:0008006" key="3">
    <source>
        <dbReference type="Google" id="ProtNLM"/>
    </source>
</evidence>
<dbReference type="AlphaFoldDB" id="A0A7H9ATM4"/>
<gene>
    <name evidence="1" type="ORF">HYG79_14710</name>
</gene>
<dbReference type="InterPro" id="IPR011006">
    <property type="entry name" value="CheY-like_superfamily"/>
</dbReference>